<dbReference type="InterPro" id="IPR036038">
    <property type="entry name" value="Aminotransferase-like"/>
</dbReference>
<evidence type="ECO:0000256" key="6">
    <source>
        <dbReference type="ARBA" id="ARBA00009320"/>
    </source>
</evidence>
<evidence type="ECO:0000256" key="11">
    <source>
        <dbReference type="ARBA" id="ARBA00023304"/>
    </source>
</evidence>
<dbReference type="EC" id="2.6.1.42" evidence="17"/>
<comment type="function">
    <text evidence="2 17">Acts on leucine, isoleucine and valine.</text>
</comment>
<evidence type="ECO:0000313" key="18">
    <source>
        <dbReference type="EMBL" id="TCP33896.1"/>
    </source>
</evidence>
<sequence length="322" mass="34992">MAITETDYIWMNGAFKPWHECTVHVLAHGLHYGSAVFEGIRCYDTPDGPYTFRMADHMKRMHHSGRVYGIDILYSTEVLMEASRALLRKNDLRSAYLRPIAFKGYGDIGVAALNSPIEVVIAAFPWGAYLGDEGLRDGIDVCVSSWNRLAPNTVPPGLKAAGNYLSSQLISQEAKARGFAEGIGLGTDGLVSEGAGENLFLVHNGALYTPPTAASILSGITRDTVVTLARHMGYTVVEQTIPREMLYIADEMFFTGTAAEVTPIRSVDRFAVGNGERPITRAIQDAFFGLFDGRTQDHWGWLEPVGTEGQSASVAATPTAAE</sequence>
<proteinExistence type="inferred from homology"/>
<evidence type="ECO:0000256" key="7">
    <source>
        <dbReference type="ARBA" id="ARBA00022576"/>
    </source>
</evidence>
<gene>
    <name evidence="17" type="primary">ilvE</name>
    <name evidence="18" type="ORF">EV659_10654</name>
</gene>
<comment type="pathway">
    <text evidence="4 17">Amino-acid biosynthesis; L-valine biosynthesis; L-valine from pyruvate: step 4/4.</text>
</comment>
<dbReference type="PANTHER" id="PTHR42743">
    <property type="entry name" value="AMINO-ACID AMINOTRANSFERASE"/>
    <property type="match status" value="1"/>
</dbReference>
<dbReference type="CDD" id="cd01557">
    <property type="entry name" value="BCAT_beta_family"/>
    <property type="match status" value="1"/>
</dbReference>
<evidence type="ECO:0000256" key="13">
    <source>
        <dbReference type="ARBA" id="ARBA00048798"/>
    </source>
</evidence>
<comment type="pathway">
    <text evidence="5 17">Amino-acid biosynthesis; L-leucine biosynthesis; L-leucine from 3-methyl-2-oxobutanoate: step 4/4.</text>
</comment>
<dbReference type="GO" id="GO:0009098">
    <property type="term" value="P:L-leucine biosynthetic process"/>
    <property type="evidence" value="ECO:0007669"/>
    <property type="project" value="UniProtKB-UniPathway"/>
</dbReference>
<accession>A0A4V2SP56</accession>
<dbReference type="UniPathway" id="UPA00049">
    <property type="reaction ID" value="UER00062"/>
</dbReference>
<dbReference type="Pfam" id="PF01063">
    <property type="entry name" value="Aminotran_4"/>
    <property type="match status" value="1"/>
</dbReference>
<comment type="pathway">
    <text evidence="3 17">Amino-acid biosynthesis; L-isoleucine biosynthesis; L-isoleucine from 2-oxobutanoate: step 4/4.</text>
</comment>
<keyword evidence="9 17" id="KW-0808">Transferase</keyword>
<dbReference type="GO" id="GO:0052654">
    <property type="term" value="F:L-leucine-2-oxoglutarate transaminase activity"/>
    <property type="evidence" value="ECO:0007669"/>
    <property type="project" value="RHEA"/>
</dbReference>
<dbReference type="InterPro" id="IPR043131">
    <property type="entry name" value="BCAT-like_N"/>
</dbReference>
<dbReference type="PANTHER" id="PTHR42743:SF11">
    <property type="entry name" value="AMINODEOXYCHORISMATE LYASE"/>
    <property type="match status" value="1"/>
</dbReference>
<dbReference type="FunFam" id="3.20.10.10:FF:000002">
    <property type="entry name" value="D-alanine aminotransferase"/>
    <property type="match status" value="1"/>
</dbReference>
<dbReference type="GO" id="GO:0009097">
    <property type="term" value="P:isoleucine biosynthetic process"/>
    <property type="evidence" value="ECO:0007669"/>
    <property type="project" value="UniProtKB-UniPathway"/>
</dbReference>
<organism evidence="18 19">
    <name type="scientific">Rhodothalassium salexigens DSM 2132</name>
    <dbReference type="NCBI Taxonomy" id="1188247"/>
    <lineage>
        <taxon>Bacteria</taxon>
        <taxon>Pseudomonadati</taxon>
        <taxon>Pseudomonadota</taxon>
        <taxon>Alphaproteobacteria</taxon>
        <taxon>Rhodothalassiales</taxon>
        <taxon>Rhodothalassiaceae</taxon>
        <taxon>Rhodothalassium</taxon>
    </lineage>
</organism>
<keyword evidence="10 16" id="KW-0663">Pyridoxal phosphate</keyword>
<dbReference type="InterPro" id="IPR050571">
    <property type="entry name" value="Class-IV_PLP-Dep_Aminotrnsfr"/>
</dbReference>
<dbReference type="InterPro" id="IPR043132">
    <property type="entry name" value="BCAT-like_C"/>
</dbReference>
<dbReference type="EMBL" id="SLXO01000006">
    <property type="protein sequence ID" value="TCP33896.1"/>
    <property type="molecule type" value="Genomic_DNA"/>
</dbReference>
<comment type="catalytic activity">
    <reaction evidence="12 17">
        <text>L-valine + 2-oxoglutarate = 3-methyl-2-oxobutanoate + L-glutamate</text>
        <dbReference type="Rhea" id="RHEA:24813"/>
        <dbReference type="ChEBI" id="CHEBI:11851"/>
        <dbReference type="ChEBI" id="CHEBI:16810"/>
        <dbReference type="ChEBI" id="CHEBI:29985"/>
        <dbReference type="ChEBI" id="CHEBI:57762"/>
        <dbReference type="EC" id="2.6.1.42"/>
    </reaction>
</comment>
<evidence type="ECO:0000313" key="19">
    <source>
        <dbReference type="Proteomes" id="UP000295399"/>
    </source>
</evidence>
<evidence type="ECO:0000256" key="2">
    <source>
        <dbReference type="ARBA" id="ARBA00003109"/>
    </source>
</evidence>
<reference evidence="18 19" key="1">
    <citation type="submission" date="2019-03" db="EMBL/GenBank/DDBJ databases">
        <title>Genomic Encyclopedia of Type Strains, Phase IV (KMG-IV): sequencing the most valuable type-strain genomes for metagenomic binning, comparative biology and taxonomic classification.</title>
        <authorList>
            <person name="Goeker M."/>
        </authorList>
    </citation>
    <scope>NUCLEOTIDE SEQUENCE [LARGE SCALE GENOMIC DNA]</scope>
    <source>
        <strain evidence="18 19">DSM 2132</strain>
    </source>
</reference>
<evidence type="ECO:0000256" key="14">
    <source>
        <dbReference type="ARBA" id="ARBA00049229"/>
    </source>
</evidence>
<keyword evidence="8 17" id="KW-0028">Amino-acid biosynthesis</keyword>
<dbReference type="OrthoDB" id="21319at2"/>
<evidence type="ECO:0000256" key="16">
    <source>
        <dbReference type="RuleBase" id="RU004516"/>
    </source>
</evidence>
<evidence type="ECO:0000256" key="15">
    <source>
        <dbReference type="RuleBase" id="RU004106"/>
    </source>
</evidence>
<dbReference type="NCBIfam" id="NF005146">
    <property type="entry name" value="PRK06606.1"/>
    <property type="match status" value="1"/>
</dbReference>
<dbReference type="RefSeq" id="WP_132708562.1">
    <property type="nucleotide sequence ID" value="NZ_JACIGF010000006.1"/>
</dbReference>
<dbReference type="UniPathway" id="UPA00047">
    <property type="reaction ID" value="UER00058"/>
</dbReference>
<dbReference type="SUPFAM" id="SSF56752">
    <property type="entry name" value="D-aminoacid aminotransferase-like PLP-dependent enzymes"/>
    <property type="match status" value="1"/>
</dbReference>
<dbReference type="Gene3D" id="3.30.470.10">
    <property type="match status" value="1"/>
</dbReference>
<comment type="caution">
    <text evidence="18">The sequence shown here is derived from an EMBL/GenBank/DDBJ whole genome shotgun (WGS) entry which is preliminary data.</text>
</comment>
<dbReference type="InterPro" id="IPR001544">
    <property type="entry name" value="Aminotrans_IV"/>
</dbReference>
<dbReference type="InterPro" id="IPR005785">
    <property type="entry name" value="B_amino_transI"/>
</dbReference>
<evidence type="ECO:0000256" key="5">
    <source>
        <dbReference type="ARBA" id="ARBA00005072"/>
    </source>
</evidence>
<dbReference type="NCBIfam" id="TIGR01122">
    <property type="entry name" value="ilvE_I"/>
    <property type="match status" value="1"/>
</dbReference>
<protein>
    <recommendedName>
        <fullName evidence="17">Branched-chain-amino-acid aminotransferase</fullName>
        <shortName evidence="17">BCAT</shortName>
        <ecNumber evidence="17">2.6.1.42</ecNumber>
    </recommendedName>
</protein>
<dbReference type="GO" id="GO:0009099">
    <property type="term" value="P:L-valine biosynthetic process"/>
    <property type="evidence" value="ECO:0007669"/>
    <property type="project" value="UniProtKB-UniPathway"/>
</dbReference>
<dbReference type="InParanoid" id="A0A4V2SP56"/>
<dbReference type="AlphaFoldDB" id="A0A4V2SP56"/>
<dbReference type="GO" id="GO:0052655">
    <property type="term" value="F:L-valine-2-oxoglutarate transaminase activity"/>
    <property type="evidence" value="ECO:0007669"/>
    <property type="project" value="RHEA"/>
</dbReference>
<keyword evidence="7 17" id="KW-0032">Aminotransferase</keyword>
<comment type="catalytic activity">
    <reaction evidence="13 17">
        <text>L-isoleucine + 2-oxoglutarate = (S)-3-methyl-2-oxopentanoate + L-glutamate</text>
        <dbReference type="Rhea" id="RHEA:24801"/>
        <dbReference type="ChEBI" id="CHEBI:16810"/>
        <dbReference type="ChEBI" id="CHEBI:29985"/>
        <dbReference type="ChEBI" id="CHEBI:35146"/>
        <dbReference type="ChEBI" id="CHEBI:58045"/>
        <dbReference type="EC" id="2.6.1.42"/>
    </reaction>
</comment>
<keyword evidence="19" id="KW-1185">Reference proteome</keyword>
<name>A0A4V2SP56_RHOSA</name>
<evidence type="ECO:0000256" key="1">
    <source>
        <dbReference type="ARBA" id="ARBA00001933"/>
    </source>
</evidence>
<evidence type="ECO:0000256" key="10">
    <source>
        <dbReference type="ARBA" id="ARBA00022898"/>
    </source>
</evidence>
<keyword evidence="11 17" id="KW-0100">Branched-chain amino acid biosynthesis</keyword>
<evidence type="ECO:0000256" key="8">
    <source>
        <dbReference type="ARBA" id="ARBA00022605"/>
    </source>
</evidence>
<evidence type="ECO:0000256" key="17">
    <source>
        <dbReference type="RuleBase" id="RU364094"/>
    </source>
</evidence>
<dbReference type="InterPro" id="IPR033939">
    <property type="entry name" value="BCAT_family"/>
</dbReference>
<dbReference type="GO" id="GO:0052656">
    <property type="term" value="F:L-isoleucine-2-oxoglutarate transaminase activity"/>
    <property type="evidence" value="ECO:0007669"/>
    <property type="project" value="RHEA"/>
</dbReference>
<dbReference type="PROSITE" id="PS00770">
    <property type="entry name" value="AA_TRANSFER_CLASS_4"/>
    <property type="match status" value="1"/>
</dbReference>
<dbReference type="FunCoup" id="A0A4V2SP56">
    <property type="interactions" value="481"/>
</dbReference>
<dbReference type="Gene3D" id="3.20.10.10">
    <property type="entry name" value="D-amino Acid Aminotransferase, subunit A, domain 2"/>
    <property type="match status" value="1"/>
</dbReference>
<dbReference type="GO" id="GO:0005829">
    <property type="term" value="C:cytosol"/>
    <property type="evidence" value="ECO:0007669"/>
    <property type="project" value="TreeGrafter"/>
</dbReference>
<evidence type="ECO:0000256" key="9">
    <source>
        <dbReference type="ARBA" id="ARBA00022679"/>
    </source>
</evidence>
<comment type="cofactor">
    <cofactor evidence="1 16">
        <name>pyridoxal 5'-phosphate</name>
        <dbReference type="ChEBI" id="CHEBI:597326"/>
    </cofactor>
</comment>
<dbReference type="Proteomes" id="UP000295399">
    <property type="component" value="Unassembled WGS sequence"/>
</dbReference>
<dbReference type="UniPathway" id="UPA00048">
    <property type="reaction ID" value="UER00073"/>
</dbReference>
<evidence type="ECO:0000256" key="12">
    <source>
        <dbReference type="ARBA" id="ARBA00048212"/>
    </source>
</evidence>
<dbReference type="InterPro" id="IPR018300">
    <property type="entry name" value="Aminotrans_IV_CS"/>
</dbReference>
<evidence type="ECO:0000256" key="4">
    <source>
        <dbReference type="ARBA" id="ARBA00004931"/>
    </source>
</evidence>
<evidence type="ECO:0000256" key="3">
    <source>
        <dbReference type="ARBA" id="ARBA00004824"/>
    </source>
</evidence>
<comment type="catalytic activity">
    <reaction evidence="14 17">
        <text>L-leucine + 2-oxoglutarate = 4-methyl-2-oxopentanoate + L-glutamate</text>
        <dbReference type="Rhea" id="RHEA:18321"/>
        <dbReference type="ChEBI" id="CHEBI:16810"/>
        <dbReference type="ChEBI" id="CHEBI:17865"/>
        <dbReference type="ChEBI" id="CHEBI:29985"/>
        <dbReference type="ChEBI" id="CHEBI:57427"/>
        <dbReference type="EC" id="2.6.1.42"/>
    </reaction>
</comment>
<comment type="similarity">
    <text evidence="6 15">Belongs to the class-IV pyridoxal-phosphate-dependent aminotransferase family.</text>
</comment>